<dbReference type="PANTHER" id="PTHR42943:SF2">
    <property type="entry name" value="GLUTATHIONE S-TRANSFERASE KAPPA 1"/>
    <property type="match status" value="1"/>
</dbReference>
<proteinExistence type="inferred from homology"/>
<dbReference type="PIRSF" id="PIRSF006386">
    <property type="entry name" value="HCCAis_GSTk"/>
    <property type="match status" value="1"/>
</dbReference>
<gene>
    <name evidence="4" type="ORF">GQF03_06065</name>
</gene>
<dbReference type="InterPro" id="IPR044087">
    <property type="entry name" value="NahD-like"/>
</dbReference>
<reference evidence="4 5" key="1">
    <citation type="journal article" date="2014" name="Int. J. Syst. Evol. Microbiol.">
        <title>Sneathiella chungangensis sp. nov., isolated from a marine sand, and emended description of the genus Sneathiella.</title>
        <authorList>
            <person name="Siamphan C."/>
            <person name="Kim H."/>
            <person name="Lee J.S."/>
            <person name="Kim W."/>
        </authorList>
    </citation>
    <scope>NUCLEOTIDE SEQUENCE [LARGE SCALE GENOMIC DNA]</scope>
    <source>
        <strain evidence="4 5">KCTC 32476</strain>
    </source>
</reference>
<dbReference type="SUPFAM" id="SSF52833">
    <property type="entry name" value="Thioredoxin-like"/>
    <property type="match status" value="1"/>
</dbReference>
<accession>A0A845MDC1</accession>
<evidence type="ECO:0000313" key="5">
    <source>
        <dbReference type="Proteomes" id="UP000445696"/>
    </source>
</evidence>
<dbReference type="EMBL" id="WTVA01000002">
    <property type="protein sequence ID" value="MZR21889.1"/>
    <property type="molecule type" value="Genomic_DNA"/>
</dbReference>
<keyword evidence="5" id="KW-1185">Reference proteome</keyword>
<evidence type="ECO:0000256" key="2">
    <source>
        <dbReference type="PIRSR" id="PIRSR006386-1"/>
    </source>
</evidence>
<dbReference type="GO" id="GO:0004602">
    <property type="term" value="F:glutathione peroxidase activity"/>
    <property type="evidence" value="ECO:0007669"/>
    <property type="project" value="TreeGrafter"/>
</dbReference>
<dbReference type="PANTHER" id="PTHR42943">
    <property type="entry name" value="GLUTATHIONE S-TRANSFERASE KAPPA"/>
    <property type="match status" value="1"/>
</dbReference>
<evidence type="ECO:0000313" key="4">
    <source>
        <dbReference type="EMBL" id="MZR21889.1"/>
    </source>
</evidence>
<dbReference type="InterPro" id="IPR014440">
    <property type="entry name" value="HCCAis_GSTk"/>
</dbReference>
<organism evidence="4 5">
    <name type="scientific">Sneathiella chungangensis</name>
    <dbReference type="NCBI Taxonomy" id="1418234"/>
    <lineage>
        <taxon>Bacteria</taxon>
        <taxon>Pseudomonadati</taxon>
        <taxon>Pseudomonadota</taxon>
        <taxon>Alphaproteobacteria</taxon>
        <taxon>Sneathiellales</taxon>
        <taxon>Sneathiellaceae</taxon>
        <taxon>Sneathiella</taxon>
    </lineage>
</organism>
<evidence type="ECO:0000259" key="3">
    <source>
        <dbReference type="Pfam" id="PF01323"/>
    </source>
</evidence>
<name>A0A845MDC1_9PROT</name>
<dbReference type="GO" id="GO:1901170">
    <property type="term" value="P:naphthalene catabolic process"/>
    <property type="evidence" value="ECO:0007669"/>
    <property type="project" value="InterPro"/>
</dbReference>
<dbReference type="EC" id="5.99.1.4" evidence="1"/>
<dbReference type="CDD" id="cd03022">
    <property type="entry name" value="DsbA_HCCA_Iso"/>
    <property type="match status" value="1"/>
</dbReference>
<protein>
    <recommendedName>
        <fullName evidence="1">2-hydroxychromene-2-carboxylate isomerase</fullName>
        <ecNumber evidence="1">5.99.1.4</ecNumber>
    </recommendedName>
</protein>
<dbReference type="InterPro" id="IPR001853">
    <property type="entry name" value="DSBA-like_thioredoxin_dom"/>
</dbReference>
<dbReference type="Proteomes" id="UP000445696">
    <property type="component" value="Unassembled WGS sequence"/>
</dbReference>
<dbReference type="InterPro" id="IPR036249">
    <property type="entry name" value="Thioredoxin-like_sf"/>
</dbReference>
<dbReference type="Gene3D" id="3.40.30.10">
    <property type="entry name" value="Glutaredoxin"/>
    <property type="match status" value="1"/>
</dbReference>
<dbReference type="OrthoDB" id="5244108at2"/>
<dbReference type="Pfam" id="PF01323">
    <property type="entry name" value="DSBA"/>
    <property type="match status" value="1"/>
</dbReference>
<dbReference type="GO" id="GO:0018845">
    <property type="term" value="F:2-hydroxychromene-2-carboxylate isomerase activity"/>
    <property type="evidence" value="ECO:0007669"/>
    <property type="project" value="UniProtKB-UniRule"/>
</dbReference>
<dbReference type="RefSeq" id="WP_161338317.1">
    <property type="nucleotide sequence ID" value="NZ_JBHSDG010000001.1"/>
</dbReference>
<dbReference type="AlphaFoldDB" id="A0A845MDC1"/>
<dbReference type="GO" id="GO:0004364">
    <property type="term" value="F:glutathione transferase activity"/>
    <property type="evidence" value="ECO:0007669"/>
    <property type="project" value="TreeGrafter"/>
</dbReference>
<dbReference type="GO" id="GO:0006749">
    <property type="term" value="P:glutathione metabolic process"/>
    <property type="evidence" value="ECO:0007669"/>
    <property type="project" value="TreeGrafter"/>
</dbReference>
<comment type="similarity">
    <text evidence="1">Belongs to the GST superfamily. NadH family.</text>
</comment>
<feature type="active site" description="Nucleophile" evidence="2">
    <location>
        <position position="13"/>
    </location>
</feature>
<comment type="caution">
    <text evidence="4">The sequence shown here is derived from an EMBL/GenBank/DDBJ whole genome shotgun (WGS) entry which is preliminary data.</text>
</comment>
<dbReference type="InterPro" id="IPR051924">
    <property type="entry name" value="GST_Kappa/NadH"/>
</dbReference>
<keyword evidence="1 4" id="KW-0413">Isomerase</keyword>
<evidence type="ECO:0000256" key="1">
    <source>
        <dbReference type="PIRNR" id="PIRNR006386"/>
    </source>
</evidence>
<feature type="domain" description="DSBA-like thioredoxin" evidence="3">
    <location>
        <begin position="4"/>
        <end position="198"/>
    </location>
</feature>
<sequence length="202" mass="23160">MTVQVEFHYDFGSPNCYLAHKVIPEIEGRTGAGFTYVPILLGGVFKMTNNKSPMQQFDGIPLKMEYMRLESRRFIAEHNLVKFRMNPHFPVNTVQMMRGAIVAEEDGYADVYRDVMFNAMWEDEKKLDDPEVFSEVLTAAGLDGAHILNRIQEQSVKDKLIANTDSSVKRGCFGAPMFFVGDEMYFGKDRLEAVEREILRQK</sequence>
<comment type="catalytic activity">
    <reaction evidence="1">
        <text>2-hydroxychromene-2-carboxylate = (3E)-4-(2-hydroxyphenyl)-2-oxobut-3-enoate</text>
        <dbReference type="Rhea" id="RHEA:27401"/>
        <dbReference type="ChEBI" id="CHEBI:59350"/>
        <dbReference type="ChEBI" id="CHEBI:59353"/>
        <dbReference type="EC" id="5.99.1.4"/>
    </reaction>
</comment>